<feature type="binding site" evidence="2">
    <location>
        <position position="105"/>
    </location>
    <ligand>
        <name>CoA</name>
        <dbReference type="ChEBI" id="CHEBI:57287"/>
    </ligand>
</feature>
<dbReference type="SUPFAM" id="SSF56214">
    <property type="entry name" value="4'-phosphopantetheinyl transferase"/>
    <property type="match status" value="1"/>
</dbReference>
<feature type="binding site" evidence="2">
    <location>
        <position position="154"/>
    </location>
    <ligand>
        <name>CoA</name>
        <dbReference type="ChEBI" id="CHEBI:57287"/>
    </ligand>
</feature>
<organism evidence="6 7">
    <name type="scientific">Streptomyces vietnamensis</name>
    <dbReference type="NCBI Taxonomy" id="362257"/>
    <lineage>
        <taxon>Bacteria</taxon>
        <taxon>Bacillati</taxon>
        <taxon>Actinomycetota</taxon>
        <taxon>Actinomycetes</taxon>
        <taxon>Kitasatosporales</taxon>
        <taxon>Streptomycetaceae</taxon>
        <taxon>Streptomyces</taxon>
    </lineage>
</organism>
<feature type="binding site" evidence="2">
    <location>
        <position position="150"/>
    </location>
    <ligand>
        <name>CoA</name>
        <dbReference type="ChEBI" id="CHEBI:57287"/>
    </ligand>
</feature>
<feature type="binding site" evidence="2">
    <location>
        <position position="39"/>
    </location>
    <ligand>
        <name>CoA</name>
        <dbReference type="ChEBI" id="CHEBI:57287"/>
    </ligand>
</feature>
<dbReference type="EMBL" id="CP010407">
    <property type="protein sequence ID" value="AJF63667.1"/>
    <property type="molecule type" value="Genomic_DNA"/>
</dbReference>
<proteinExistence type="predicted"/>
<evidence type="ECO:0000259" key="4">
    <source>
        <dbReference type="Pfam" id="PF01648"/>
    </source>
</evidence>
<dbReference type="PANTHER" id="PTHR38096">
    <property type="entry name" value="ENTEROBACTIN SYNTHASE COMPONENT D"/>
    <property type="match status" value="1"/>
</dbReference>
<evidence type="ECO:0000256" key="1">
    <source>
        <dbReference type="ARBA" id="ARBA00022679"/>
    </source>
</evidence>
<evidence type="ECO:0000313" key="6">
    <source>
        <dbReference type="EMBL" id="AJF63667.1"/>
    </source>
</evidence>
<feature type="binding site" evidence="2">
    <location>
        <begin position="83"/>
        <end position="84"/>
    </location>
    <ligand>
        <name>CoA</name>
        <dbReference type="ChEBI" id="CHEBI:57287"/>
    </ligand>
</feature>
<dbReference type="HOGENOM" id="CLU_075076_0_0_11"/>
<feature type="binding site" evidence="3">
    <location>
        <position position="107"/>
    </location>
    <ligand>
        <name>Mg(2+)</name>
        <dbReference type="ChEBI" id="CHEBI:18420"/>
    </ligand>
</feature>
<feature type="domain" description="4'-phosphopantetheinyl transferase N-terminal" evidence="5">
    <location>
        <begin position="27"/>
        <end position="93"/>
    </location>
</feature>
<evidence type="ECO:0000313" key="7">
    <source>
        <dbReference type="Proteomes" id="UP000031774"/>
    </source>
</evidence>
<dbReference type="InterPro" id="IPR008278">
    <property type="entry name" value="4-PPantetheinyl_Trfase_dom"/>
</dbReference>
<dbReference type="Pfam" id="PF01648">
    <property type="entry name" value="ACPS"/>
    <property type="match status" value="1"/>
</dbReference>
<dbReference type="Proteomes" id="UP000031774">
    <property type="component" value="Chromosome"/>
</dbReference>
<gene>
    <name evidence="6" type="ORF">SVTN_03490</name>
</gene>
<reference evidence="6 7" key="1">
    <citation type="submission" date="2014-12" db="EMBL/GenBank/DDBJ databases">
        <title>Complete genome sequence of Streptomyces vietnamensis strain GIMV4.0001, a genetic manipulable producer of the benzoisochromanequinone antibiotic granaticin.</title>
        <authorList>
            <person name="Deng M.R."/>
            <person name="Guo J."/>
            <person name="Ma L.Y."/>
            <person name="Feng G.D."/>
            <person name="Mo C.Y."/>
            <person name="Zhu H.H."/>
        </authorList>
    </citation>
    <scope>NUCLEOTIDE SEQUENCE [LARGE SCALE GENOMIC DNA]</scope>
    <source>
        <strain evidence="7">GIMV4.0001</strain>
    </source>
</reference>
<dbReference type="Gene3D" id="3.90.470.20">
    <property type="entry name" value="4'-phosphopantetheinyl transferase domain"/>
    <property type="match status" value="1"/>
</dbReference>
<feature type="binding site" evidence="3">
    <location>
        <position position="106"/>
    </location>
    <ligand>
        <name>Mg(2+)</name>
        <dbReference type="ChEBI" id="CHEBI:18420"/>
    </ligand>
</feature>
<protein>
    <submittedName>
        <fullName evidence="6">4'-phosphopantetheinyl transferase</fullName>
    </submittedName>
</protein>
<dbReference type="KEGG" id="svt:SVTN_03490"/>
<name>A0A0B5HZD9_9ACTN</name>
<comment type="cofactor">
    <cofactor evidence="3">
        <name>Mg(2+)</name>
        <dbReference type="ChEBI" id="CHEBI:18420"/>
    </cofactor>
</comment>
<dbReference type="Pfam" id="PF17837">
    <property type="entry name" value="4PPT_N"/>
    <property type="match status" value="1"/>
</dbReference>
<dbReference type="STRING" id="362257.SVTN_03490"/>
<dbReference type="InterPro" id="IPR003542">
    <property type="entry name" value="Enbac_synth_compD-like"/>
</dbReference>
<evidence type="ECO:0000256" key="2">
    <source>
        <dbReference type="PIRSR" id="PIRSR603542-1"/>
    </source>
</evidence>
<dbReference type="InterPro" id="IPR037143">
    <property type="entry name" value="4-PPantetheinyl_Trfase_dom_sf"/>
</dbReference>
<keyword evidence="3" id="KW-0479">Metal-binding</keyword>
<dbReference type="GO" id="GO:0009366">
    <property type="term" value="C:enterobactin synthetase complex"/>
    <property type="evidence" value="ECO:0007669"/>
    <property type="project" value="InterPro"/>
</dbReference>
<dbReference type="GO" id="GO:0009239">
    <property type="term" value="P:enterobactin biosynthetic process"/>
    <property type="evidence" value="ECO:0007669"/>
    <property type="project" value="InterPro"/>
</dbReference>
<evidence type="ECO:0000256" key="3">
    <source>
        <dbReference type="PIRSR" id="PIRSR603542-2"/>
    </source>
</evidence>
<dbReference type="PRINTS" id="PR01399">
    <property type="entry name" value="ENTSNTHTASED"/>
</dbReference>
<dbReference type="InterPro" id="IPR041354">
    <property type="entry name" value="4PPT_N"/>
</dbReference>
<keyword evidence="3" id="KW-0460">Magnesium</keyword>
<sequence>MLASLLPPQVAAVEVRSDPAGFALYPEEEDCVRDAVPKRRAEFAAVRWCARVAMARLGLPPAPVVPGHRGAPGWPPSLAGSMTHCAGYRAAALTRRSDVASVGIDAEPDEPLPEGILQVIALEEEHRQVAGLLRTRPGTSWDRLLFSAKESVFKTWYPLTGRELGFEEALVTLDPVEGSFRVRLLADAGPLGDAPRAFAGRWAAEGGVLVTAIAHTADVLVPA</sequence>
<accession>A0A0B5HZD9</accession>
<keyword evidence="7" id="KW-1185">Reference proteome</keyword>
<dbReference type="GO" id="GO:0000287">
    <property type="term" value="F:magnesium ion binding"/>
    <property type="evidence" value="ECO:0007669"/>
    <property type="project" value="InterPro"/>
</dbReference>
<dbReference type="AlphaFoldDB" id="A0A0B5HZD9"/>
<dbReference type="PANTHER" id="PTHR38096:SF1">
    <property type="entry name" value="ENTEROBACTIN SYNTHASE COMPONENT D"/>
    <property type="match status" value="1"/>
</dbReference>
<feature type="binding site" evidence="2">
    <location>
        <position position="47"/>
    </location>
    <ligand>
        <name>CoA</name>
        <dbReference type="ChEBI" id="CHEBI:57287"/>
    </ligand>
</feature>
<evidence type="ECO:0000259" key="5">
    <source>
        <dbReference type="Pfam" id="PF17837"/>
    </source>
</evidence>
<feature type="domain" description="4'-phosphopantetheinyl transferase" evidence="4">
    <location>
        <begin position="101"/>
        <end position="185"/>
    </location>
</feature>
<dbReference type="GO" id="GO:0005886">
    <property type="term" value="C:plasma membrane"/>
    <property type="evidence" value="ECO:0007669"/>
    <property type="project" value="TreeGrafter"/>
</dbReference>
<keyword evidence="1 6" id="KW-0808">Transferase</keyword>
<dbReference type="RefSeq" id="WP_041127752.1">
    <property type="nucleotide sequence ID" value="NZ_CP010407.1"/>
</dbReference>
<feature type="binding site" evidence="2">
    <location>
        <position position="164"/>
    </location>
    <ligand>
        <name>CoA</name>
        <dbReference type="ChEBI" id="CHEBI:57287"/>
    </ligand>
</feature>
<feature type="binding site" evidence="3">
    <location>
        <position position="105"/>
    </location>
    <ligand>
        <name>Mg(2+)</name>
        <dbReference type="ChEBI" id="CHEBI:18420"/>
    </ligand>
</feature>
<dbReference type="GO" id="GO:0008897">
    <property type="term" value="F:holo-[acyl-carrier-protein] synthase activity"/>
    <property type="evidence" value="ECO:0007669"/>
    <property type="project" value="InterPro"/>
</dbReference>